<protein>
    <submittedName>
        <fullName evidence="1">Acetoacetate decarboxylase</fullName>
    </submittedName>
</protein>
<dbReference type="Gene3D" id="2.40.400.10">
    <property type="entry name" value="Acetoacetate decarboxylase-like"/>
    <property type="match status" value="1"/>
</dbReference>
<reference evidence="1" key="1">
    <citation type="submission" date="2020-04" db="EMBL/GenBank/DDBJ databases">
        <title>Genome Assembly and Annotation of Botryosphaeria dothidea sdau 11-99, a Latent Pathogen of Apple Fruit Ring Rot in China.</title>
        <authorList>
            <person name="Yu C."/>
            <person name="Diao Y."/>
            <person name="Lu Q."/>
            <person name="Zhao J."/>
            <person name="Cui S."/>
            <person name="Peng C."/>
            <person name="He B."/>
            <person name="Liu H."/>
        </authorList>
    </citation>
    <scope>NUCLEOTIDE SEQUENCE [LARGE SCALE GENOMIC DNA]</scope>
    <source>
        <strain evidence="1">Sdau11-99</strain>
    </source>
</reference>
<dbReference type="InterPro" id="IPR010451">
    <property type="entry name" value="Acetoacetate_decarboxylase"/>
</dbReference>
<gene>
    <name evidence="1" type="ORF">GTA08_BOTSDO13017</name>
</gene>
<dbReference type="InterPro" id="IPR023375">
    <property type="entry name" value="ADC_dom_sf"/>
</dbReference>
<dbReference type="SUPFAM" id="SSF160104">
    <property type="entry name" value="Acetoacetate decarboxylase-like"/>
    <property type="match status" value="1"/>
</dbReference>
<name>A0A8H4J2A6_9PEZI</name>
<dbReference type="Pfam" id="PF06314">
    <property type="entry name" value="ADC"/>
    <property type="match status" value="1"/>
</dbReference>
<dbReference type="AlphaFoldDB" id="A0A8H4J2A6"/>
<keyword evidence="2" id="KW-1185">Reference proteome</keyword>
<sequence>MSAGKLSVESNAIPTFSPPYTTTTHTFSDVTLTAIAYRVTRASIEALVPSALTLAAEPLVTSTFVHYGMSSVGRYAEFVQSVEVAYGGETYNHPLILLLDNEAAIFAGREVFGYPKVFGRTVIEHATGTRLVRGRAERPLGREVVGFEFVPEPPVVREFVPSSMQLEAKEVWLGRGCVSFPRTSAFDPWVNVEVLRYEGAFYASGVSAKLINPTETFPF</sequence>
<organism evidence="1 2">
    <name type="scientific">Botryosphaeria dothidea</name>
    <dbReference type="NCBI Taxonomy" id="55169"/>
    <lineage>
        <taxon>Eukaryota</taxon>
        <taxon>Fungi</taxon>
        <taxon>Dikarya</taxon>
        <taxon>Ascomycota</taxon>
        <taxon>Pezizomycotina</taxon>
        <taxon>Dothideomycetes</taxon>
        <taxon>Dothideomycetes incertae sedis</taxon>
        <taxon>Botryosphaeriales</taxon>
        <taxon>Botryosphaeriaceae</taxon>
        <taxon>Botryosphaeria</taxon>
    </lineage>
</organism>
<dbReference type="EMBL" id="WWBZ02000009">
    <property type="protein sequence ID" value="KAF4311702.1"/>
    <property type="molecule type" value="Genomic_DNA"/>
</dbReference>
<comment type="caution">
    <text evidence="1">The sequence shown here is derived from an EMBL/GenBank/DDBJ whole genome shotgun (WGS) entry which is preliminary data.</text>
</comment>
<dbReference type="GO" id="GO:0016829">
    <property type="term" value="F:lyase activity"/>
    <property type="evidence" value="ECO:0007669"/>
    <property type="project" value="InterPro"/>
</dbReference>
<evidence type="ECO:0000313" key="1">
    <source>
        <dbReference type="EMBL" id="KAF4311702.1"/>
    </source>
</evidence>
<evidence type="ECO:0000313" key="2">
    <source>
        <dbReference type="Proteomes" id="UP000572817"/>
    </source>
</evidence>
<dbReference type="OrthoDB" id="10248817at2759"/>
<proteinExistence type="predicted"/>
<accession>A0A8H4J2A6</accession>
<dbReference type="Proteomes" id="UP000572817">
    <property type="component" value="Unassembled WGS sequence"/>
</dbReference>